<dbReference type="GO" id="GO:0016779">
    <property type="term" value="F:nucleotidyltransferase activity"/>
    <property type="evidence" value="ECO:0007669"/>
    <property type="project" value="UniProtKB-KW"/>
</dbReference>
<evidence type="ECO:0000256" key="9">
    <source>
        <dbReference type="ARBA" id="ARBA00022842"/>
    </source>
</evidence>
<feature type="domain" description="tRNA nucleotidyltransferase/poly(A) polymerase RNA and SrmB- binding" evidence="13">
    <location>
        <begin position="193"/>
        <end position="250"/>
    </location>
</feature>
<dbReference type="Gene3D" id="3.30.460.10">
    <property type="entry name" value="Beta Polymerase, domain 2"/>
    <property type="match status" value="1"/>
</dbReference>
<evidence type="ECO:0000256" key="5">
    <source>
        <dbReference type="ARBA" id="ARBA00022694"/>
    </source>
</evidence>
<accession>A0A524RNA8</accession>
<dbReference type="InterPro" id="IPR043519">
    <property type="entry name" value="NT_sf"/>
</dbReference>
<comment type="cofactor">
    <cofactor evidence="1">
        <name>Mg(2+)</name>
        <dbReference type="ChEBI" id="CHEBI:18420"/>
    </cofactor>
</comment>
<dbReference type="Proteomes" id="UP000317990">
    <property type="component" value="Unassembled WGS sequence"/>
</dbReference>
<evidence type="ECO:0000259" key="13">
    <source>
        <dbReference type="Pfam" id="PF12627"/>
    </source>
</evidence>
<dbReference type="GO" id="GO:0008033">
    <property type="term" value="P:tRNA processing"/>
    <property type="evidence" value="ECO:0007669"/>
    <property type="project" value="UniProtKB-KW"/>
</dbReference>
<keyword evidence="8" id="KW-0547">Nucleotide-binding</keyword>
<evidence type="ECO:0000256" key="3">
    <source>
        <dbReference type="ARBA" id="ARBA00022555"/>
    </source>
</evidence>
<evidence type="ECO:0000256" key="6">
    <source>
        <dbReference type="ARBA" id="ARBA00022695"/>
    </source>
</evidence>
<dbReference type="SUPFAM" id="SSF81301">
    <property type="entry name" value="Nucleotidyltransferase"/>
    <property type="match status" value="1"/>
</dbReference>
<sequence>MQMHKARQWRLCSHSERMSSMAPSFLTAAAAQARCRQQLLSQLCWPLDRRALPRDTVLVGGAVRDALLGRLATHPDLDLVVPAHGIALCQALSRTHGGTAVVLDRERDIGRWVKGPWSVDVACRAGTDLRADLARRDFSLNAMALLLDSAELVDPHGGLEALRQRRIRCFNPANLDADPLRCLRAFRIAAELGFRLETATAAAIANRTGNLASVAAERVLVELERLLRAPGAAELLPQLLTTGLLRPWFPRPDLPGRDSIPAVLGGLPSEVLRQAWADAALVLLSAGMPTPLAKLRASRQRRQWVSELGEWRRWLQTNQLQPGQGKQQGGNAPAERVRLHRRLGDGLPTLLLLAHWDRTLDAEAISTWMARWQDTADPLFHPRTPLDGDELRLMLGCRPGPALGRLLEHLMVEQAWGRICDRQTAIRSAEQWWRNNGTQNDGCRD</sequence>
<evidence type="ECO:0000313" key="14">
    <source>
        <dbReference type="EMBL" id="TGG92283.1"/>
    </source>
</evidence>
<dbReference type="AlphaFoldDB" id="A0A524RNA8"/>
<gene>
    <name evidence="14" type="ORF">ERJ67_06455</name>
</gene>
<dbReference type="InterPro" id="IPR002646">
    <property type="entry name" value="PolA_pol_head_dom"/>
</dbReference>
<evidence type="ECO:0000313" key="15">
    <source>
        <dbReference type="Proteomes" id="UP000317990"/>
    </source>
</evidence>
<evidence type="ECO:0000259" key="12">
    <source>
        <dbReference type="Pfam" id="PF01743"/>
    </source>
</evidence>
<dbReference type="CDD" id="cd05398">
    <property type="entry name" value="NT_ClassII-CCAase"/>
    <property type="match status" value="1"/>
</dbReference>
<proteinExistence type="inferred from homology"/>
<dbReference type="Gene3D" id="1.10.3090.10">
    <property type="entry name" value="cca-adding enzyme, domain 2"/>
    <property type="match status" value="1"/>
</dbReference>
<protein>
    <submittedName>
        <fullName evidence="14">CCA tRNA nucleotidyltransferase</fullName>
    </submittedName>
</protein>
<dbReference type="PANTHER" id="PTHR47545">
    <property type="entry name" value="MULTIFUNCTIONAL CCA PROTEIN"/>
    <property type="match status" value="1"/>
</dbReference>
<keyword evidence="9" id="KW-0460">Magnesium</keyword>
<evidence type="ECO:0000256" key="2">
    <source>
        <dbReference type="ARBA" id="ARBA00007265"/>
    </source>
</evidence>
<dbReference type="GO" id="GO:0000049">
    <property type="term" value="F:tRNA binding"/>
    <property type="evidence" value="ECO:0007669"/>
    <property type="project" value="UniProtKB-KW"/>
</dbReference>
<dbReference type="GO" id="GO:0046872">
    <property type="term" value="F:metal ion binding"/>
    <property type="evidence" value="ECO:0007669"/>
    <property type="project" value="UniProtKB-KW"/>
</dbReference>
<evidence type="ECO:0000256" key="8">
    <source>
        <dbReference type="ARBA" id="ARBA00022741"/>
    </source>
</evidence>
<name>A0A524RNA8_9CHRO</name>
<dbReference type="InterPro" id="IPR032828">
    <property type="entry name" value="PolyA_RNA-bd"/>
</dbReference>
<comment type="similarity">
    <text evidence="2 11">Belongs to the tRNA nucleotidyltransferase/poly(A) polymerase family.</text>
</comment>
<dbReference type="Pfam" id="PF01743">
    <property type="entry name" value="PolyA_pol"/>
    <property type="match status" value="1"/>
</dbReference>
<dbReference type="Pfam" id="PF12627">
    <property type="entry name" value="PolyA_pol_RNAbd"/>
    <property type="match status" value="1"/>
</dbReference>
<reference evidence="14 15" key="1">
    <citation type="journal article" date="2019" name="mSystems">
        <title>Life at home and on the roam: Genomic adaptions reflect the dual lifestyle of an intracellular, facultative symbiont.</title>
        <authorList>
            <person name="Burgsdorf I."/>
        </authorList>
    </citation>
    <scope>NUCLEOTIDE SEQUENCE [LARGE SCALE GENOMIC DNA]</scope>
    <source>
        <strain evidence="14">277cV</strain>
    </source>
</reference>
<dbReference type="InterPro" id="IPR050124">
    <property type="entry name" value="tRNA_CCA-adding_enzyme"/>
</dbReference>
<dbReference type="GO" id="GO:0000166">
    <property type="term" value="F:nucleotide binding"/>
    <property type="evidence" value="ECO:0007669"/>
    <property type="project" value="UniProtKB-KW"/>
</dbReference>
<organism evidence="14 15">
    <name type="scientific">Aphanocapsa feldmannii 277cV</name>
    <dbReference type="NCBI Taxonomy" id="2507553"/>
    <lineage>
        <taxon>Bacteria</taxon>
        <taxon>Bacillati</taxon>
        <taxon>Cyanobacteriota</taxon>
        <taxon>Cyanophyceae</taxon>
        <taxon>Oscillatoriophycideae</taxon>
        <taxon>Chroococcales</taxon>
        <taxon>Microcystaceae</taxon>
        <taxon>Aphanocapsa</taxon>
    </lineage>
</organism>
<feature type="domain" description="Poly A polymerase head" evidence="12">
    <location>
        <begin position="58"/>
        <end position="168"/>
    </location>
</feature>
<dbReference type="SUPFAM" id="SSF81891">
    <property type="entry name" value="Poly A polymerase C-terminal region-like"/>
    <property type="match status" value="1"/>
</dbReference>
<keyword evidence="3" id="KW-0820">tRNA-binding</keyword>
<keyword evidence="7" id="KW-0479">Metal-binding</keyword>
<dbReference type="PANTHER" id="PTHR47545:SF2">
    <property type="entry name" value="CC-ADDING TRNA NUCLEOTIDYLTRANSFERASE"/>
    <property type="match status" value="1"/>
</dbReference>
<comment type="caution">
    <text evidence="14">The sequence shown here is derived from an EMBL/GenBank/DDBJ whole genome shotgun (WGS) entry which is preliminary data.</text>
</comment>
<evidence type="ECO:0000256" key="10">
    <source>
        <dbReference type="ARBA" id="ARBA00022884"/>
    </source>
</evidence>
<evidence type="ECO:0000256" key="4">
    <source>
        <dbReference type="ARBA" id="ARBA00022679"/>
    </source>
</evidence>
<keyword evidence="10 11" id="KW-0694">RNA-binding</keyword>
<keyword evidence="4 11" id="KW-0808">Transferase</keyword>
<evidence type="ECO:0000256" key="1">
    <source>
        <dbReference type="ARBA" id="ARBA00001946"/>
    </source>
</evidence>
<dbReference type="EMBL" id="SRMO01000065">
    <property type="protein sequence ID" value="TGG92283.1"/>
    <property type="molecule type" value="Genomic_DNA"/>
</dbReference>
<keyword evidence="6" id="KW-0548">Nucleotidyltransferase</keyword>
<keyword evidence="5" id="KW-0819">tRNA processing</keyword>
<evidence type="ECO:0000256" key="7">
    <source>
        <dbReference type="ARBA" id="ARBA00022723"/>
    </source>
</evidence>
<evidence type="ECO:0000256" key="11">
    <source>
        <dbReference type="RuleBase" id="RU003953"/>
    </source>
</evidence>